<dbReference type="EMBL" id="CP123759">
    <property type="protein sequence ID" value="WGO83643.1"/>
    <property type="molecule type" value="Genomic_DNA"/>
</dbReference>
<dbReference type="PANTHER" id="PTHR46390">
    <property type="entry name" value="MANNOSE-1-PHOSPHATE GUANYLYLTRANSFERASE"/>
    <property type="match status" value="1"/>
</dbReference>
<dbReference type="RefSeq" id="WP_280938531.1">
    <property type="nucleotide sequence ID" value="NZ_CP123759.1"/>
</dbReference>
<evidence type="ECO:0000259" key="10">
    <source>
        <dbReference type="Pfam" id="PF00483"/>
    </source>
</evidence>
<evidence type="ECO:0000256" key="9">
    <source>
        <dbReference type="RuleBase" id="RU004190"/>
    </source>
</evidence>
<dbReference type="CDD" id="cd02213">
    <property type="entry name" value="cupin_PMI_typeII_C"/>
    <property type="match status" value="1"/>
</dbReference>
<evidence type="ECO:0000256" key="4">
    <source>
        <dbReference type="ARBA" id="ARBA00022679"/>
    </source>
</evidence>
<dbReference type="Pfam" id="PF22640">
    <property type="entry name" value="ManC_GMP_beta-helix"/>
    <property type="match status" value="1"/>
</dbReference>
<keyword evidence="6" id="KW-0547">Nucleotide-binding</keyword>
<dbReference type="InterPro" id="IPR051161">
    <property type="entry name" value="Mannose-6P_isomerase_type2"/>
</dbReference>
<evidence type="ECO:0000259" key="12">
    <source>
        <dbReference type="Pfam" id="PF22640"/>
    </source>
</evidence>
<reference evidence="13 14" key="1">
    <citation type="submission" date="2023-04" db="EMBL/GenBank/DDBJ databases">
        <title>Genome dynamics across the evolutionary transition to endosymbiosis.</title>
        <authorList>
            <person name="Siozios S."/>
            <person name="Nadal-Jimenez P."/>
            <person name="Azagi T."/>
            <person name="Sprong H."/>
            <person name="Frost C.L."/>
            <person name="Parratt S.R."/>
            <person name="Taylor G."/>
            <person name="Brettell L."/>
            <person name="Lew K.C."/>
            <person name="Croft L."/>
            <person name="King K.C."/>
            <person name="Brockhurst M.A."/>
            <person name="Hypsa V."/>
            <person name="Novakova E."/>
            <person name="Darby A.C."/>
            <person name="Hurst G.D.D."/>
        </authorList>
    </citation>
    <scope>NUCLEOTIDE SEQUENCE [LARGE SCALE GENOMIC DNA]</scope>
    <source>
        <strain evidence="14">aApi_AU</strain>
    </source>
</reference>
<evidence type="ECO:0000256" key="6">
    <source>
        <dbReference type="ARBA" id="ARBA00022741"/>
    </source>
</evidence>
<accession>A0ABY8P2B6</accession>
<comment type="pathway">
    <text evidence="1">Nucleotide-sugar biosynthesis; GDP-alpha-D-mannose biosynthesis; GDP-alpha-D-mannose from alpha-D-mannose 1-phosphate (GTP route): step 1/1.</text>
</comment>
<keyword evidence="4 13" id="KW-0808">Transferase</keyword>
<dbReference type="CDD" id="cd02509">
    <property type="entry name" value="GDP-M1P_Guanylyltransferase"/>
    <property type="match status" value="1"/>
</dbReference>
<dbReference type="InterPro" id="IPR011051">
    <property type="entry name" value="RmlC_Cupin_sf"/>
</dbReference>
<evidence type="ECO:0000259" key="11">
    <source>
        <dbReference type="Pfam" id="PF01050"/>
    </source>
</evidence>
<dbReference type="InterPro" id="IPR029044">
    <property type="entry name" value="Nucleotide-diphossugar_trans"/>
</dbReference>
<keyword evidence="7" id="KW-0342">GTP-binding</keyword>
<dbReference type="InterPro" id="IPR014710">
    <property type="entry name" value="RmlC-like_jellyroll"/>
</dbReference>
<protein>
    <recommendedName>
        <fullName evidence="3">mannose-1-phosphate guanylyltransferase</fullName>
        <ecNumber evidence="3">2.7.7.13</ecNumber>
    </recommendedName>
</protein>
<gene>
    <name evidence="13" type="ORF">QG404_01560</name>
</gene>
<proteinExistence type="inferred from homology"/>
<dbReference type="Pfam" id="PF01050">
    <property type="entry name" value="MannoseP_isomer"/>
    <property type="match status" value="1"/>
</dbReference>
<feature type="domain" description="MannoseP isomerase/GMP-like beta-helix" evidence="12">
    <location>
        <begin position="302"/>
        <end position="349"/>
    </location>
</feature>
<comment type="similarity">
    <text evidence="2 9">Belongs to the mannose-6-phosphate isomerase type 2 family.</text>
</comment>
<sequence>MDNTILPVIMAGGSGSRLWPLSRSLYPKQFLSLTSISSTMLQETVARLDNIKHLPPIFICNEEHRFVVAEQLRKNSIIYSNILLEPEGKNTAPAVALAALKAIADGHDPLLLVLAADHLIADVDIFEASVMNAIKHAENNKLVTFGIFPDSPETGYGYIRRGTEISESVFKVKEFVEKPCLKKASEYLNSGEYYWNSGIFFFKASVYLNELMRYRKDIYDICVNAISDTHVDLDFTRLNETEFLKCPSESIDYAVMEHSKDTVVVNMDAGWNDIGSWASLWNVTDKDFNGNAVRGDVLTDTTSNCYIYSQNRLIAAVGVSNLAIIETKDAVLVVDINKTQDVKNIVEKLKKNNRTEYLQHKEVLRPWGKHDTVAEGARYHVKSVTVKPGEKTARQLHYHRAEHWVVVSGTAKVTKGDEIVLLTENESIYIPVGVPHAVENPGVIPLELIEVRTGVYLDENDVVRLEEYGAGY</sequence>
<comment type="catalytic activity">
    <reaction evidence="8">
        <text>alpha-D-mannose 1-phosphate + GTP + H(+) = GDP-alpha-D-mannose + diphosphate</text>
        <dbReference type="Rhea" id="RHEA:15229"/>
        <dbReference type="ChEBI" id="CHEBI:15378"/>
        <dbReference type="ChEBI" id="CHEBI:33019"/>
        <dbReference type="ChEBI" id="CHEBI:37565"/>
        <dbReference type="ChEBI" id="CHEBI:57527"/>
        <dbReference type="ChEBI" id="CHEBI:58409"/>
        <dbReference type="EC" id="2.7.7.13"/>
    </reaction>
</comment>
<feature type="domain" description="Mannose-6-phosphate isomerase type II C-terminal" evidence="11">
    <location>
        <begin position="352"/>
        <end position="467"/>
    </location>
</feature>
<keyword evidence="13" id="KW-0413">Isomerase</keyword>
<dbReference type="GO" id="GO:0004475">
    <property type="term" value="F:mannose-1-phosphate guanylyltransferase (GTP) activity"/>
    <property type="evidence" value="ECO:0007669"/>
    <property type="project" value="UniProtKB-EC"/>
</dbReference>
<dbReference type="Gene3D" id="2.60.120.10">
    <property type="entry name" value="Jelly Rolls"/>
    <property type="match status" value="1"/>
</dbReference>
<dbReference type="SUPFAM" id="SSF53448">
    <property type="entry name" value="Nucleotide-diphospho-sugar transferases"/>
    <property type="match status" value="1"/>
</dbReference>
<dbReference type="InterPro" id="IPR054566">
    <property type="entry name" value="ManC/GMP-like_b-helix"/>
</dbReference>
<dbReference type="InterPro" id="IPR001538">
    <property type="entry name" value="Man6P_isomerase-2_C"/>
</dbReference>
<dbReference type="SUPFAM" id="SSF51182">
    <property type="entry name" value="RmlC-like cupins"/>
    <property type="match status" value="1"/>
</dbReference>
<keyword evidence="14" id="KW-1185">Reference proteome</keyword>
<dbReference type="Gene3D" id="3.90.550.10">
    <property type="entry name" value="Spore Coat Polysaccharide Biosynthesis Protein SpsA, Chain A"/>
    <property type="match status" value="1"/>
</dbReference>
<dbReference type="EC" id="2.7.7.13" evidence="3"/>
<name>A0ABY8P2B6_9GAMM</name>
<evidence type="ECO:0000256" key="7">
    <source>
        <dbReference type="ARBA" id="ARBA00023134"/>
    </source>
</evidence>
<evidence type="ECO:0000256" key="2">
    <source>
        <dbReference type="ARBA" id="ARBA00006115"/>
    </source>
</evidence>
<evidence type="ECO:0000313" key="13">
    <source>
        <dbReference type="EMBL" id="WGO83643.1"/>
    </source>
</evidence>
<dbReference type="Proteomes" id="UP001231859">
    <property type="component" value="Chromosome"/>
</dbReference>
<dbReference type="NCBIfam" id="TIGR01479">
    <property type="entry name" value="GMP_PMI"/>
    <property type="match status" value="1"/>
</dbReference>
<evidence type="ECO:0000256" key="8">
    <source>
        <dbReference type="ARBA" id="ARBA00047343"/>
    </source>
</evidence>
<evidence type="ECO:0000256" key="3">
    <source>
        <dbReference type="ARBA" id="ARBA00012387"/>
    </source>
</evidence>
<dbReference type="InterPro" id="IPR006375">
    <property type="entry name" value="Man1P_GuaTrfase/Man6P_Isoase"/>
</dbReference>
<evidence type="ECO:0000256" key="1">
    <source>
        <dbReference type="ARBA" id="ARBA00004823"/>
    </source>
</evidence>
<evidence type="ECO:0000256" key="5">
    <source>
        <dbReference type="ARBA" id="ARBA00022695"/>
    </source>
</evidence>
<dbReference type="GO" id="GO:0004476">
    <property type="term" value="F:mannose-6-phosphate isomerase activity"/>
    <property type="evidence" value="ECO:0007669"/>
    <property type="project" value="UniProtKB-EC"/>
</dbReference>
<evidence type="ECO:0000313" key="14">
    <source>
        <dbReference type="Proteomes" id="UP001231859"/>
    </source>
</evidence>
<organism evidence="13 14">
    <name type="scientific">Arsenophonus apicola</name>
    <dbReference type="NCBI Taxonomy" id="2879119"/>
    <lineage>
        <taxon>Bacteria</taxon>
        <taxon>Pseudomonadati</taxon>
        <taxon>Pseudomonadota</taxon>
        <taxon>Gammaproteobacteria</taxon>
        <taxon>Enterobacterales</taxon>
        <taxon>Morganellaceae</taxon>
        <taxon>Arsenophonus</taxon>
    </lineage>
</organism>
<dbReference type="InterPro" id="IPR005835">
    <property type="entry name" value="NTP_transferase_dom"/>
</dbReference>
<keyword evidence="5 13" id="KW-0548">Nucleotidyltransferase</keyword>
<feature type="domain" description="Nucleotidyl transferase" evidence="10">
    <location>
        <begin position="7"/>
        <end position="287"/>
    </location>
</feature>
<dbReference type="Pfam" id="PF00483">
    <property type="entry name" value="NTP_transferase"/>
    <property type="match status" value="1"/>
</dbReference>
<dbReference type="PANTHER" id="PTHR46390:SF1">
    <property type="entry name" value="MANNOSE-1-PHOSPHATE GUANYLYLTRANSFERASE"/>
    <property type="match status" value="1"/>
</dbReference>
<dbReference type="InterPro" id="IPR049577">
    <property type="entry name" value="GMPP_N"/>
</dbReference>